<feature type="domain" description="LRAT" evidence="1">
    <location>
        <begin position="53"/>
        <end position="164"/>
    </location>
</feature>
<reference evidence="2" key="3">
    <citation type="submission" date="2023-05" db="EMBL/GenBank/DDBJ databases">
        <authorList>
            <person name="Smith C.H."/>
        </authorList>
    </citation>
    <scope>NUCLEOTIDE SEQUENCE</scope>
    <source>
        <strain evidence="2">CHS0354</strain>
        <tissue evidence="2">Mantle</tissue>
    </source>
</reference>
<accession>A0AAE0SWE7</accession>
<name>A0AAE0SWE7_9BIVA</name>
<dbReference type="Proteomes" id="UP001195483">
    <property type="component" value="Unassembled WGS sequence"/>
</dbReference>
<dbReference type="EMBL" id="JAEAOA010002344">
    <property type="protein sequence ID" value="KAK3599163.1"/>
    <property type="molecule type" value="Genomic_DNA"/>
</dbReference>
<dbReference type="PROSITE" id="PS51934">
    <property type="entry name" value="LRAT"/>
    <property type="match status" value="1"/>
</dbReference>
<evidence type="ECO:0000259" key="1">
    <source>
        <dbReference type="PROSITE" id="PS51934"/>
    </source>
</evidence>
<dbReference type="Pfam" id="PF04970">
    <property type="entry name" value="LRAT"/>
    <property type="match status" value="1"/>
</dbReference>
<gene>
    <name evidence="2" type="ORF">CHS0354_041002</name>
</gene>
<dbReference type="Gene3D" id="3.90.1720.10">
    <property type="entry name" value="endopeptidase domain like (from Nostoc punctiforme)"/>
    <property type="match status" value="1"/>
</dbReference>
<proteinExistence type="predicted"/>
<evidence type="ECO:0000313" key="3">
    <source>
        <dbReference type="Proteomes" id="UP001195483"/>
    </source>
</evidence>
<keyword evidence="3" id="KW-1185">Reference proteome</keyword>
<sequence>MGNVLEKVEGQHNSVPTPTGCAYCSEKIRLVSFKQLKPGDHICQSGRPFMRHLGRNLKCLYTHHSIVKGVICVNGTDYIADLTLIQYYTTPYDVKLKIRETSETGDLRLDEMYIVRYSHSRFQPNQVLDRAQKALEHDPKYFLPFLNCEHFCTWCTTGEKFSCQIERAKEIMKTLLDSMLGAGSKVTELILQFVDMTTNDVTNVGDNLGMHALGMIHGQLQEWL</sequence>
<protein>
    <recommendedName>
        <fullName evidence="1">LRAT domain-containing protein</fullName>
    </recommendedName>
</protein>
<dbReference type="InterPro" id="IPR007053">
    <property type="entry name" value="LRAT_dom"/>
</dbReference>
<comment type="caution">
    <text evidence="2">The sequence shown here is derived from an EMBL/GenBank/DDBJ whole genome shotgun (WGS) entry which is preliminary data.</text>
</comment>
<organism evidence="2 3">
    <name type="scientific">Potamilus streckersoni</name>
    <dbReference type="NCBI Taxonomy" id="2493646"/>
    <lineage>
        <taxon>Eukaryota</taxon>
        <taxon>Metazoa</taxon>
        <taxon>Spiralia</taxon>
        <taxon>Lophotrochozoa</taxon>
        <taxon>Mollusca</taxon>
        <taxon>Bivalvia</taxon>
        <taxon>Autobranchia</taxon>
        <taxon>Heteroconchia</taxon>
        <taxon>Palaeoheterodonta</taxon>
        <taxon>Unionida</taxon>
        <taxon>Unionoidea</taxon>
        <taxon>Unionidae</taxon>
        <taxon>Ambleminae</taxon>
        <taxon>Lampsilini</taxon>
        <taxon>Potamilus</taxon>
    </lineage>
</organism>
<dbReference type="AlphaFoldDB" id="A0AAE0SWE7"/>
<reference evidence="2" key="2">
    <citation type="journal article" date="2021" name="Genome Biol. Evol.">
        <title>Developing a high-quality reference genome for a parasitic bivalve with doubly uniparental inheritance (Bivalvia: Unionida).</title>
        <authorList>
            <person name="Smith C.H."/>
        </authorList>
    </citation>
    <scope>NUCLEOTIDE SEQUENCE</scope>
    <source>
        <strain evidence="2">CHS0354</strain>
        <tissue evidence="2">Mantle</tissue>
    </source>
</reference>
<evidence type="ECO:0000313" key="2">
    <source>
        <dbReference type="EMBL" id="KAK3599163.1"/>
    </source>
</evidence>
<reference evidence="2" key="1">
    <citation type="journal article" date="2021" name="Genome Biol. Evol.">
        <title>A High-Quality Reference Genome for a Parasitic Bivalve with Doubly Uniparental Inheritance (Bivalvia: Unionida).</title>
        <authorList>
            <person name="Smith C.H."/>
        </authorList>
    </citation>
    <scope>NUCLEOTIDE SEQUENCE</scope>
    <source>
        <strain evidence="2">CHS0354</strain>
    </source>
</reference>